<evidence type="ECO:0000256" key="1">
    <source>
        <dbReference type="SAM" id="Coils"/>
    </source>
</evidence>
<protein>
    <submittedName>
        <fullName evidence="3">Uncharacterized protein</fullName>
    </submittedName>
</protein>
<feature type="coiled-coil region" evidence="1">
    <location>
        <begin position="29"/>
        <end position="92"/>
    </location>
</feature>
<keyword evidence="4" id="KW-1185">Reference proteome</keyword>
<sequence length="143" mass="16971">MDFLQLGGPIAAVVTAFLSFLGARRMIRHERAKEELRHEEQLRAEEQVRKRAADDLVEQARAAVAAERDQLLGRWQQTLDEAHEERRRLVEDHRVEIERVRQAARWEVDRVRRESAVIVAQLRAQFAERFNERDEPRRIEPEE</sequence>
<reference evidence="4" key="1">
    <citation type="submission" date="2016-10" db="EMBL/GenBank/DDBJ databases">
        <authorList>
            <person name="Varghese N."/>
            <person name="Submissions S."/>
        </authorList>
    </citation>
    <scope>NUCLEOTIDE SEQUENCE [LARGE SCALE GENOMIC DNA]</scope>
    <source>
        <strain evidence="4">CGMCC 4.3506</strain>
    </source>
</reference>
<gene>
    <name evidence="3" type="ORF">SAMN05216553_108372</name>
</gene>
<keyword evidence="1" id="KW-0175">Coiled coil</keyword>
<accession>A0A1G7UTW7</accession>
<dbReference type="STRING" id="200378.SAMN05216553_108372"/>
<name>A0A1G7UTW7_9PSEU</name>
<dbReference type="AlphaFoldDB" id="A0A1G7UTW7"/>
<organism evidence="3 4">
    <name type="scientific">Lentzea fradiae</name>
    <dbReference type="NCBI Taxonomy" id="200378"/>
    <lineage>
        <taxon>Bacteria</taxon>
        <taxon>Bacillati</taxon>
        <taxon>Actinomycetota</taxon>
        <taxon>Actinomycetes</taxon>
        <taxon>Pseudonocardiales</taxon>
        <taxon>Pseudonocardiaceae</taxon>
        <taxon>Lentzea</taxon>
    </lineage>
</organism>
<evidence type="ECO:0000313" key="4">
    <source>
        <dbReference type="Proteomes" id="UP000199623"/>
    </source>
</evidence>
<keyword evidence="2" id="KW-1133">Transmembrane helix</keyword>
<dbReference type="Proteomes" id="UP000199623">
    <property type="component" value="Unassembled WGS sequence"/>
</dbReference>
<evidence type="ECO:0000313" key="3">
    <source>
        <dbReference type="EMBL" id="SDG50180.1"/>
    </source>
</evidence>
<feature type="transmembrane region" description="Helical" evidence="2">
    <location>
        <begin position="6"/>
        <end position="23"/>
    </location>
</feature>
<proteinExistence type="predicted"/>
<dbReference type="EMBL" id="FNCC01000008">
    <property type="protein sequence ID" value="SDG50180.1"/>
    <property type="molecule type" value="Genomic_DNA"/>
</dbReference>
<keyword evidence="2" id="KW-0812">Transmembrane</keyword>
<evidence type="ECO:0000256" key="2">
    <source>
        <dbReference type="SAM" id="Phobius"/>
    </source>
</evidence>
<keyword evidence="2" id="KW-0472">Membrane</keyword>